<reference evidence="3" key="1">
    <citation type="journal article" date="2021" name="ISME J.">
        <title>Evolutionary origin and ecological implication of a unique nif island in free-living Bradyrhizobium lineages.</title>
        <authorList>
            <person name="Tao J."/>
        </authorList>
    </citation>
    <scope>NUCLEOTIDE SEQUENCE [LARGE SCALE GENOMIC DNA]</scope>
    <source>
        <strain evidence="3">SZCCT0434</strain>
    </source>
</reference>
<sequence length="48" mass="4927">MATLAKPVTDLAASRPVSPLAIVALFSLVGLTISLLLVRYGVDIATGM</sequence>
<evidence type="ECO:0000313" key="2">
    <source>
        <dbReference type="EMBL" id="MBR0801446.1"/>
    </source>
</evidence>
<accession>A0ABS5FXI7</accession>
<dbReference type="Proteomes" id="UP001315278">
    <property type="component" value="Unassembled WGS sequence"/>
</dbReference>
<feature type="transmembrane region" description="Helical" evidence="1">
    <location>
        <begin position="20"/>
        <end position="42"/>
    </location>
</feature>
<keyword evidence="1" id="KW-0472">Membrane</keyword>
<gene>
    <name evidence="2" type="ORF">JQ615_39495</name>
</gene>
<name>A0ABS5FXI7_9BRAD</name>
<proteinExistence type="predicted"/>
<protein>
    <recommendedName>
        <fullName evidence="4">MFS transporter</fullName>
    </recommendedName>
</protein>
<keyword evidence="3" id="KW-1185">Reference proteome</keyword>
<dbReference type="EMBL" id="JAFCJH010000082">
    <property type="protein sequence ID" value="MBR0801446.1"/>
    <property type="molecule type" value="Genomic_DNA"/>
</dbReference>
<keyword evidence="1" id="KW-1133">Transmembrane helix</keyword>
<keyword evidence="1" id="KW-0812">Transmembrane</keyword>
<comment type="caution">
    <text evidence="2">The sequence shown here is derived from an EMBL/GenBank/DDBJ whole genome shotgun (WGS) entry which is preliminary data.</text>
</comment>
<evidence type="ECO:0008006" key="4">
    <source>
        <dbReference type="Google" id="ProtNLM"/>
    </source>
</evidence>
<dbReference type="RefSeq" id="WP_212399608.1">
    <property type="nucleotide sequence ID" value="NZ_JAFCJH010000082.1"/>
</dbReference>
<evidence type="ECO:0000313" key="3">
    <source>
        <dbReference type="Proteomes" id="UP001315278"/>
    </source>
</evidence>
<organism evidence="2 3">
    <name type="scientific">Bradyrhizobium jicamae</name>
    <dbReference type="NCBI Taxonomy" id="280332"/>
    <lineage>
        <taxon>Bacteria</taxon>
        <taxon>Pseudomonadati</taxon>
        <taxon>Pseudomonadota</taxon>
        <taxon>Alphaproteobacteria</taxon>
        <taxon>Hyphomicrobiales</taxon>
        <taxon>Nitrobacteraceae</taxon>
        <taxon>Bradyrhizobium</taxon>
    </lineage>
</organism>
<evidence type="ECO:0000256" key="1">
    <source>
        <dbReference type="SAM" id="Phobius"/>
    </source>
</evidence>